<feature type="transmembrane region" description="Helical" evidence="1">
    <location>
        <begin position="6"/>
        <end position="26"/>
    </location>
</feature>
<evidence type="ECO:0000313" key="3">
    <source>
        <dbReference type="Proteomes" id="UP000217528"/>
    </source>
</evidence>
<name>A0A2A2HBV4_9EURY</name>
<gene>
    <name evidence="2" type="ORF">ASJ82_06920</name>
</gene>
<dbReference type="Proteomes" id="UP000217528">
    <property type="component" value="Unassembled WGS sequence"/>
</dbReference>
<protein>
    <submittedName>
        <fullName evidence="2">Uncharacterized protein</fullName>
    </submittedName>
</protein>
<comment type="caution">
    <text evidence="2">The sequence shown here is derived from an EMBL/GenBank/DDBJ whole genome shotgun (WGS) entry which is preliminary data.</text>
</comment>
<keyword evidence="1" id="KW-0472">Membrane</keyword>
<dbReference type="EMBL" id="LMVN01000024">
    <property type="protein sequence ID" value="PAV06847.1"/>
    <property type="molecule type" value="Genomic_DNA"/>
</dbReference>
<sequence length="59" mass="7179">MLKEGFGGEIIVGIYVILFFFCYLYFLDLIEKKYFSLFYLLNNVNQKKKDFLDIENLFF</sequence>
<reference evidence="2 3" key="1">
    <citation type="journal article" date="2017" name="BMC Genomics">
        <title>Genomic analysis of methanogenic archaea reveals a shift towards energy conservation.</title>
        <authorList>
            <person name="Gilmore S.P."/>
            <person name="Henske J.K."/>
            <person name="Sexton J.A."/>
            <person name="Solomon K.V."/>
            <person name="Seppala S."/>
            <person name="Yoo J.I."/>
            <person name="Huyett L.M."/>
            <person name="Pressman A."/>
            <person name="Cogan J.Z."/>
            <person name="Kivenson V."/>
            <person name="Peng X."/>
            <person name="Tan Y."/>
            <person name="Valentine D.L."/>
            <person name="O'Malley M.A."/>
        </authorList>
    </citation>
    <scope>NUCLEOTIDE SEQUENCE [LARGE SCALE GENOMIC DNA]</scope>
    <source>
        <strain evidence="2 3">1R-7</strain>
    </source>
</reference>
<organism evidence="2 3">
    <name type="scientific">Methanosphaera cuniculi</name>
    <dbReference type="NCBI Taxonomy" id="1077256"/>
    <lineage>
        <taxon>Archaea</taxon>
        <taxon>Methanobacteriati</taxon>
        <taxon>Methanobacteriota</taxon>
        <taxon>Methanomada group</taxon>
        <taxon>Methanobacteria</taxon>
        <taxon>Methanobacteriales</taxon>
        <taxon>Methanobacteriaceae</taxon>
        <taxon>Methanosphaera</taxon>
    </lineage>
</organism>
<accession>A0A2A2HBV4</accession>
<evidence type="ECO:0000313" key="2">
    <source>
        <dbReference type="EMBL" id="PAV06847.1"/>
    </source>
</evidence>
<keyword evidence="1" id="KW-0812">Transmembrane</keyword>
<dbReference type="AlphaFoldDB" id="A0A2A2HBV4"/>
<keyword evidence="1" id="KW-1133">Transmembrane helix</keyword>
<keyword evidence="3" id="KW-1185">Reference proteome</keyword>
<evidence type="ECO:0000256" key="1">
    <source>
        <dbReference type="SAM" id="Phobius"/>
    </source>
</evidence>
<proteinExistence type="predicted"/>